<dbReference type="PANTHER" id="PTHR43881:SF1">
    <property type="entry name" value="GAMMA-GLUTAMYLTRANSPEPTIDASE (AFU_ORTHOLOGUE AFUA_4G13580)"/>
    <property type="match status" value="1"/>
</dbReference>
<dbReference type="GO" id="GO:0016740">
    <property type="term" value="F:transferase activity"/>
    <property type="evidence" value="ECO:0007669"/>
    <property type="project" value="UniProtKB-KW"/>
</dbReference>
<gene>
    <name evidence="1" type="ORF">IRI77_07860</name>
</gene>
<dbReference type="Proteomes" id="UP000593892">
    <property type="component" value="Chromosome"/>
</dbReference>
<dbReference type="PRINTS" id="PR01210">
    <property type="entry name" value="GGTRANSPTASE"/>
</dbReference>
<protein>
    <submittedName>
        <fullName evidence="1">Gamma-glutamyltransferase</fullName>
    </submittedName>
</protein>
<reference evidence="1 2" key="1">
    <citation type="submission" date="2020-10" db="EMBL/GenBank/DDBJ databases">
        <title>Complete genome sequence of Paludibaculum fermentans P105T, a facultatively anaerobic acidobacterium capable of dissimilatory Fe(III) reduction.</title>
        <authorList>
            <person name="Dedysh S.N."/>
            <person name="Beletsky A.V."/>
            <person name="Kulichevskaya I.S."/>
            <person name="Mardanov A.V."/>
            <person name="Ravin N.V."/>
        </authorList>
    </citation>
    <scope>NUCLEOTIDE SEQUENCE [LARGE SCALE GENOMIC DNA]</scope>
    <source>
        <strain evidence="1 2">P105</strain>
    </source>
</reference>
<dbReference type="Gene3D" id="3.60.20.40">
    <property type="match status" value="1"/>
</dbReference>
<dbReference type="KEGG" id="pfer:IRI77_07860"/>
<sequence length="600" mass="64931">MLKNLLVVFAAWTALLPAQRPTVPVRYSARGLHGAVAAGSDYATEAGLRILHRGGNAVDAGVAATLAAAVTEYSHFGFGGEAPILIRTAQGKVYSIAGVGTMPKAATFDYFLNRKLKAEEVYEIEENGLDHMLPTAGLHAALVPGMVDAVLVALQEFGTLTFAEVAQPALELAQSSAIDEPRVREIQATRHILALWPTSKAVFLPDGKVPRPGDLFHQPDLARTIQAMIAAEKGASRKQAIEAVRNFFYRGDIARRIGEFSKSNGGLLRYEDFAAFHLVPEEPVSGVYHGYTVYKPGFWSQGPSMIEALNILGLQDLTRFGWNSPEYIHTSVEALKLAYADRDTWYGDPKFTPEPRELLTLDYARQRAQLLGPKASSEFRPGLVNGKTGEHPSAHAGKVANIDDALMQRDTTCVTAADKDGIVFSSTPSGAWTPAVIAGDTGIPLTQRAQSFLLIAGHPNAVAGGKRPRVTLSPTLVTFQGKPYLALATPGGDNQDQSLLQVMLDILDFGMNPQQAVEAARYQTRHLVSSFDNHAMSPADLILDERMGQTVQRDLMQRGHRVEIRSRYGSGAAPVAIRIRPDGVIEAGADPYGYRSAVAW</sequence>
<dbReference type="InterPro" id="IPR043138">
    <property type="entry name" value="GGT_lsub"/>
</dbReference>
<dbReference type="RefSeq" id="WP_194451521.1">
    <property type="nucleotide sequence ID" value="NZ_CP063849.1"/>
</dbReference>
<keyword evidence="2" id="KW-1185">Reference proteome</keyword>
<evidence type="ECO:0000313" key="2">
    <source>
        <dbReference type="Proteomes" id="UP000593892"/>
    </source>
</evidence>
<accession>A0A7S7SMF4</accession>
<dbReference type="PANTHER" id="PTHR43881">
    <property type="entry name" value="GAMMA-GLUTAMYLTRANSPEPTIDASE (AFU_ORTHOLOGUE AFUA_4G13580)"/>
    <property type="match status" value="1"/>
</dbReference>
<dbReference type="InterPro" id="IPR043137">
    <property type="entry name" value="GGT_ssub_C"/>
</dbReference>
<dbReference type="Gene3D" id="1.10.246.130">
    <property type="match status" value="1"/>
</dbReference>
<dbReference type="InterPro" id="IPR052896">
    <property type="entry name" value="GGT-like_enzyme"/>
</dbReference>
<dbReference type="SUPFAM" id="SSF56235">
    <property type="entry name" value="N-terminal nucleophile aminohydrolases (Ntn hydrolases)"/>
    <property type="match status" value="1"/>
</dbReference>
<dbReference type="InterPro" id="IPR029055">
    <property type="entry name" value="Ntn_hydrolases_N"/>
</dbReference>
<evidence type="ECO:0000313" key="1">
    <source>
        <dbReference type="EMBL" id="QOY89858.1"/>
    </source>
</evidence>
<name>A0A7S7SMF4_PALFE</name>
<keyword evidence="1" id="KW-0808">Transferase</keyword>
<proteinExistence type="predicted"/>
<organism evidence="1 2">
    <name type="scientific">Paludibaculum fermentans</name>
    <dbReference type="NCBI Taxonomy" id="1473598"/>
    <lineage>
        <taxon>Bacteria</taxon>
        <taxon>Pseudomonadati</taxon>
        <taxon>Acidobacteriota</taxon>
        <taxon>Terriglobia</taxon>
        <taxon>Bryobacterales</taxon>
        <taxon>Bryobacteraceae</taxon>
        <taxon>Paludibaculum</taxon>
    </lineage>
</organism>
<dbReference type="EMBL" id="CP063849">
    <property type="protein sequence ID" value="QOY89858.1"/>
    <property type="molecule type" value="Genomic_DNA"/>
</dbReference>
<dbReference type="Pfam" id="PF01019">
    <property type="entry name" value="G_glu_transpept"/>
    <property type="match status" value="1"/>
</dbReference>
<dbReference type="AlphaFoldDB" id="A0A7S7SMF4"/>